<proteinExistence type="inferred from homology"/>
<organism evidence="8 9">
    <name type="scientific">Salmonella enterica subsp. arizonae</name>
    <dbReference type="NCBI Taxonomy" id="59203"/>
    <lineage>
        <taxon>Bacteria</taxon>
        <taxon>Pseudomonadati</taxon>
        <taxon>Pseudomonadota</taxon>
        <taxon>Gammaproteobacteria</taxon>
        <taxon>Enterobacterales</taxon>
        <taxon>Enterobacteriaceae</taxon>
        <taxon>Salmonella</taxon>
    </lineage>
</organism>
<evidence type="ECO:0000256" key="2">
    <source>
        <dbReference type="ARBA" id="ARBA00011900"/>
    </source>
</evidence>
<dbReference type="Pfam" id="PF01555">
    <property type="entry name" value="N6_N4_Mtase"/>
    <property type="match status" value="1"/>
</dbReference>
<comment type="catalytic activity">
    <reaction evidence="6">
        <text>a 2'-deoxyadenosine in DNA + S-adenosyl-L-methionine = an N(6)-methyl-2'-deoxyadenosine in DNA + S-adenosyl-L-homocysteine + H(+)</text>
        <dbReference type="Rhea" id="RHEA:15197"/>
        <dbReference type="Rhea" id="RHEA-COMP:12418"/>
        <dbReference type="Rhea" id="RHEA-COMP:12419"/>
        <dbReference type="ChEBI" id="CHEBI:15378"/>
        <dbReference type="ChEBI" id="CHEBI:57856"/>
        <dbReference type="ChEBI" id="CHEBI:59789"/>
        <dbReference type="ChEBI" id="CHEBI:90615"/>
        <dbReference type="ChEBI" id="CHEBI:90616"/>
        <dbReference type="EC" id="2.1.1.72"/>
    </reaction>
</comment>
<dbReference type="PRINTS" id="PR00506">
    <property type="entry name" value="D21N6MTFRASE"/>
</dbReference>
<name>A0A2X4TW30_SALER</name>
<evidence type="ECO:0000256" key="3">
    <source>
        <dbReference type="ARBA" id="ARBA00022603"/>
    </source>
</evidence>
<dbReference type="GO" id="GO:0032259">
    <property type="term" value="P:methylation"/>
    <property type="evidence" value="ECO:0007669"/>
    <property type="project" value="UniProtKB-KW"/>
</dbReference>
<dbReference type="EMBL" id="LS483466">
    <property type="protein sequence ID" value="SQI26878.1"/>
    <property type="molecule type" value="Genomic_DNA"/>
</dbReference>
<dbReference type="AlphaFoldDB" id="A0A2X4TW30"/>
<dbReference type="InterPro" id="IPR002295">
    <property type="entry name" value="N4/N6-MTase_EcoPI_Mod-like"/>
</dbReference>
<protein>
    <recommendedName>
        <fullName evidence="2">site-specific DNA-methyltransferase (adenine-specific)</fullName>
        <ecNumber evidence="2">2.1.1.72</ecNumber>
    </recommendedName>
</protein>
<evidence type="ECO:0000256" key="5">
    <source>
        <dbReference type="ARBA" id="ARBA00022691"/>
    </source>
</evidence>
<evidence type="ECO:0000256" key="6">
    <source>
        <dbReference type="ARBA" id="ARBA00047942"/>
    </source>
</evidence>
<dbReference type="Gene3D" id="3.40.50.150">
    <property type="entry name" value="Vaccinia Virus protein VP39"/>
    <property type="match status" value="1"/>
</dbReference>
<dbReference type="EC" id="2.1.1.72" evidence="2"/>
<dbReference type="InterPro" id="IPR002941">
    <property type="entry name" value="DNA_methylase_N4/N6"/>
</dbReference>
<feature type="domain" description="DNA methylase N-4/N-6" evidence="7">
    <location>
        <begin position="24"/>
        <end position="107"/>
    </location>
</feature>
<gene>
    <name evidence="8" type="primary">mod_2</name>
    <name evidence="8" type="ORF">NCTC7307_04249</name>
</gene>
<dbReference type="GO" id="GO:0009007">
    <property type="term" value="F:site-specific DNA-methyltransferase (adenine-specific) activity"/>
    <property type="evidence" value="ECO:0007669"/>
    <property type="project" value="UniProtKB-EC"/>
</dbReference>
<dbReference type="InterPro" id="IPR029063">
    <property type="entry name" value="SAM-dependent_MTases_sf"/>
</dbReference>
<keyword evidence="9" id="KW-1185">Reference proteome</keyword>
<sequence length="129" mass="14352">MADNLVYFGKDNGGIPQRVMYAHHSKGQPTTNYWDNVASNKEGKKEILDLFGDNVFDTPKPTALLKKIIKLAIDKNGIVLDFFAGSGTTAHAVMALNEEDGGQRAFILCTLDQTLNHKHYRQKSGLQHH</sequence>
<evidence type="ECO:0000259" key="7">
    <source>
        <dbReference type="Pfam" id="PF01555"/>
    </source>
</evidence>
<accession>A0A2X4TW30</accession>
<keyword evidence="3 8" id="KW-0489">Methyltransferase</keyword>
<evidence type="ECO:0000313" key="8">
    <source>
        <dbReference type="EMBL" id="SQI26878.1"/>
    </source>
</evidence>
<evidence type="ECO:0000256" key="1">
    <source>
        <dbReference type="ARBA" id="ARBA00006594"/>
    </source>
</evidence>
<keyword evidence="4 8" id="KW-0808">Transferase</keyword>
<dbReference type="GO" id="GO:0008170">
    <property type="term" value="F:N-methyltransferase activity"/>
    <property type="evidence" value="ECO:0007669"/>
    <property type="project" value="InterPro"/>
</dbReference>
<dbReference type="GO" id="GO:0003677">
    <property type="term" value="F:DNA binding"/>
    <property type="evidence" value="ECO:0007669"/>
    <property type="project" value="InterPro"/>
</dbReference>
<keyword evidence="5" id="KW-0949">S-adenosyl-L-methionine</keyword>
<reference evidence="8 9" key="1">
    <citation type="submission" date="2018-06" db="EMBL/GenBank/DDBJ databases">
        <authorList>
            <consortium name="Pathogen Informatics"/>
            <person name="Doyle S."/>
        </authorList>
    </citation>
    <scope>NUCLEOTIDE SEQUENCE [LARGE SCALE GENOMIC DNA]</scope>
    <source>
        <strain evidence="8 9">NCTC7307</strain>
    </source>
</reference>
<evidence type="ECO:0000313" key="9">
    <source>
        <dbReference type="Proteomes" id="UP000248731"/>
    </source>
</evidence>
<dbReference type="Proteomes" id="UP000248731">
    <property type="component" value="Chromosome 1"/>
</dbReference>
<dbReference type="SUPFAM" id="SSF53335">
    <property type="entry name" value="S-adenosyl-L-methionine-dependent methyltransferases"/>
    <property type="match status" value="1"/>
</dbReference>
<comment type="similarity">
    <text evidence="1">Belongs to the N(4)/N(6)-methyltransferase family.</text>
</comment>
<evidence type="ECO:0000256" key="4">
    <source>
        <dbReference type="ARBA" id="ARBA00022679"/>
    </source>
</evidence>